<feature type="domain" description="AMP-binding enzyme C-terminal" evidence="4">
    <location>
        <begin position="157"/>
        <end position="240"/>
    </location>
</feature>
<dbReference type="OrthoDB" id="10253115at2759"/>
<evidence type="ECO:0000256" key="1">
    <source>
        <dbReference type="ARBA" id="ARBA00006432"/>
    </source>
</evidence>
<evidence type="ECO:0000256" key="2">
    <source>
        <dbReference type="ARBA" id="ARBA00022598"/>
    </source>
</evidence>
<protein>
    <submittedName>
        <fullName evidence="5">Uncharacterized protein</fullName>
    </submittedName>
</protein>
<dbReference type="InterPro" id="IPR045851">
    <property type="entry name" value="AMP-bd_C_sf"/>
</dbReference>
<dbReference type="InterPro" id="IPR025110">
    <property type="entry name" value="AMP-bd_C"/>
</dbReference>
<gene>
    <name evidence="5" type="ORF">IWQ60_009153</name>
</gene>
<evidence type="ECO:0000259" key="4">
    <source>
        <dbReference type="Pfam" id="PF13193"/>
    </source>
</evidence>
<evidence type="ECO:0000259" key="3">
    <source>
        <dbReference type="Pfam" id="PF00501"/>
    </source>
</evidence>
<evidence type="ECO:0000313" key="5">
    <source>
        <dbReference type="EMBL" id="KAJ1913584.1"/>
    </source>
</evidence>
<comment type="caution">
    <text evidence="5">The sequence shown here is derived from an EMBL/GenBank/DDBJ whole genome shotgun (WGS) entry which is preliminary data.</text>
</comment>
<evidence type="ECO:0000313" key="6">
    <source>
        <dbReference type="Proteomes" id="UP001150569"/>
    </source>
</evidence>
<dbReference type="Pfam" id="PF13193">
    <property type="entry name" value="AMP-binding_C"/>
    <property type="match status" value="1"/>
</dbReference>
<dbReference type="AlphaFoldDB" id="A0A9W7ZQ57"/>
<dbReference type="SUPFAM" id="SSF56801">
    <property type="entry name" value="Acetyl-CoA synthetase-like"/>
    <property type="match status" value="1"/>
</dbReference>
<comment type="similarity">
    <text evidence="1">Belongs to the ATP-dependent AMP-binding enzyme family.</text>
</comment>
<sequence length="258" mass="28166">MITNPVVQNFDLSSLKEITSGAAILPLPIHQTAQSHFALKVYQAYGMSELSPISHSSPEPNLYPDSVGILLPNVEAKILDDEGRSLGYNQTGELCIRGPNVMKGYLNNPQATAETIDSEGFLHTGDVGHVNRAGYFFITDRKKELIKYKGFQVAPAELEALLLTHPKVLDAVVVGVEDQTQATEVPKAFVVPRVLGLTRETSAALSGELTKFVQDRVANHKKLRGGVEFLLEIPKSASGKVLRRVVRNQARATVSLRI</sequence>
<accession>A0A9W7ZQ57</accession>
<dbReference type="Proteomes" id="UP001150569">
    <property type="component" value="Unassembled WGS sequence"/>
</dbReference>
<dbReference type="Gene3D" id="2.30.38.10">
    <property type="entry name" value="Luciferase, Domain 3"/>
    <property type="match status" value="1"/>
</dbReference>
<dbReference type="GO" id="GO:0016405">
    <property type="term" value="F:CoA-ligase activity"/>
    <property type="evidence" value="ECO:0007669"/>
    <property type="project" value="TreeGrafter"/>
</dbReference>
<feature type="domain" description="AMP-dependent synthetase/ligase" evidence="3">
    <location>
        <begin position="11"/>
        <end position="106"/>
    </location>
</feature>
<reference evidence="5" key="1">
    <citation type="submission" date="2022-07" db="EMBL/GenBank/DDBJ databases">
        <title>Phylogenomic reconstructions and comparative analyses of Kickxellomycotina fungi.</title>
        <authorList>
            <person name="Reynolds N.K."/>
            <person name="Stajich J.E."/>
            <person name="Barry K."/>
            <person name="Grigoriev I.V."/>
            <person name="Crous P."/>
            <person name="Smith M.E."/>
        </authorList>
    </citation>
    <scope>NUCLEOTIDE SEQUENCE</scope>
    <source>
        <strain evidence="5">RSA 861</strain>
    </source>
</reference>
<dbReference type="EMBL" id="JANBPT010000741">
    <property type="protein sequence ID" value="KAJ1913584.1"/>
    <property type="molecule type" value="Genomic_DNA"/>
</dbReference>
<dbReference type="Gene3D" id="3.30.300.30">
    <property type="match status" value="1"/>
</dbReference>
<dbReference type="InterPro" id="IPR000873">
    <property type="entry name" value="AMP-dep_synth/lig_dom"/>
</dbReference>
<keyword evidence="6" id="KW-1185">Reference proteome</keyword>
<dbReference type="PANTHER" id="PTHR24096:SF149">
    <property type="entry name" value="AMP-BINDING DOMAIN-CONTAINING PROTEIN-RELATED"/>
    <property type="match status" value="1"/>
</dbReference>
<dbReference type="Pfam" id="PF00501">
    <property type="entry name" value="AMP-binding"/>
    <property type="match status" value="1"/>
</dbReference>
<dbReference type="FunFam" id="3.30.300.30:FF:000007">
    <property type="entry name" value="4-coumarate--CoA ligase 2"/>
    <property type="match status" value="1"/>
</dbReference>
<name>A0A9W7ZQ57_9FUNG</name>
<organism evidence="5 6">
    <name type="scientific">Tieghemiomyces parasiticus</name>
    <dbReference type="NCBI Taxonomy" id="78921"/>
    <lineage>
        <taxon>Eukaryota</taxon>
        <taxon>Fungi</taxon>
        <taxon>Fungi incertae sedis</taxon>
        <taxon>Zoopagomycota</taxon>
        <taxon>Kickxellomycotina</taxon>
        <taxon>Dimargaritomycetes</taxon>
        <taxon>Dimargaritales</taxon>
        <taxon>Dimargaritaceae</taxon>
        <taxon>Tieghemiomyces</taxon>
    </lineage>
</organism>
<dbReference type="PANTHER" id="PTHR24096">
    <property type="entry name" value="LONG-CHAIN-FATTY-ACID--COA LIGASE"/>
    <property type="match status" value="1"/>
</dbReference>
<proteinExistence type="inferred from homology"/>
<dbReference type="Gene3D" id="3.40.50.980">
    <property type="match status" value="1"/>
</dbReference>
<keyword evidence="2" id="KW-0436">Ligase</keyword>